<dbReference type="InterPro" id="IPR051785">
    <property type="entry name" value="MMCE/EMCE_epimerase"/>
</dbReference>
<keyword evidence="1" id="KW-0479">Metal-binding</keyword>
<evidence type="ECO:0000259" key="2">
    <source>
        <dbReference type="PROSITE" id="PS51819"/>
    </source>
</evidence>
<accession>A0ABR4AAU9</accession>
<dbReference type="Gene3D" id="3.10.180.10">
    <property type="entry name" value="2,3-Dihydroxybiphenyl 1,2-Dioxygenase, domain 1"/>
    <property type="match status" value="2"/>
</dbReference>
<dbReference type="EMBL" id="JBEFKJ010000012">
    <property type="protein sequence ID" value="KAL2043004.1"/>
    <property type="molecule type" value="Genomic_DNA"/>
</dbReference>
<dbReference type="CDD" id="cd07257">
    <property type="entry name" value="THT_oxygenase_C"/>
    <property type="match status" value="1"/>
</dbReference>
<keyword evidence="4" id="KW-1185">Reference proteome</keyword>
<name>A0ABR4AAU9_9LECA</name>
<protein>
    <recommendedName>
        <fullName evidence="2">VOC domain-containing protein</fullName>
    </recommendedName>
</protein>
<evidence type="ECO:0000256" key="1">
    <source>
        <dbReference type="ARBA" id="ARBA00022723"/>
    </source>
</evidence>
<dbReference type="PANTHER" id="PTHR43048">
    <property type="entry name" value="METHYLMALONYL-COA EPIMERASE"/>
    <property type="match status" value="1"/>
</dbReference>
<sequence>MLAGIDYENLLSTMSPSANPTTTPPGPDQIQLVRIGHVYYTHKDFHRAHSFLQAFGLTEVKRLNAGQPNEKIYYRGYGTEPWLYCSSKGEHDEFGGAAFVVESRKDLETATRVVPNASKIYALADAPGGGECVTVRDPLDGFPVHLVYGQTQREMTEDYEERAFNFPNQKHRPVNQVQRFHKGPAKVHKLGHFGMCVTNFAESLAFWTKHFNFKPSDLLHTPDGRDITTFMHLDRGLAFVDHHCFFIFQCPKSHVHHSSFEVFDFDTQVIGHDWLTKQGYENCWGVGRHILGSQIFDYWFDTSRFILEHYVDGDLVNCETPINRDVASPNGLHIWGPDLPPTFMQ</sequence>
<dbReference type="PANTHER" id="PTHR43048:SF3">
    <property type="entry name" value="METHYLMALONYL-COA EPIMERASE, MITOCHONDRIAL"/>
    <property type="match status" value="1"/>
</dbReference>
<feature type="domain" description="VOC" evidence="2">
    <location>
        <begin position="189"/>
        <end position="312"/>
    </location>
</feature>
<dbReference type="SUPFAM" id="SSF54593">
    <property type="entry name" value="Glyoxalase/Bleomycin resistance protein/Dihydroxybiphenyl dioxygenase"/>
    <property type="match status" value="1"/>
</dbReference>
<dbReference type="InterPro" id="IPR029068">
    <property type="entry name" value="Glyas_Bleomycin-R_OHBP_Dase"/>
</dbReference>
<evidence type="ECO:0000313" key="3">
    <source>
        <dbReference type="EMBL" id="KAL2043004.1"/>
    </source>
</evidence>
<gene>
    <name evidence="3" type="ORF">N7G274_004062</name>
</gene>
<evidence type="ECO:0000313" key="4">
    <source>
        <dbReference type="Proteomes" id="UP001590950"/>
    </source>
</evidence>
<dbReference type="PROSITE" id="PS51819">
    <property type="entry name" value="VOC"/>
    <property type="match status" value="1"/>
</dbReference>
<organism evidence="3 4">
    <name type="scientific">Stereocaulon virgatum</name>
    <dbReference type="NCBI Taxonomy" id="373712"/>
    <lineage>
        <taxon>Eukaryota</taxon>
        <taxon>Fungi</taxon>
        <taxon>Dikarya</taxon>
        <taxon>Ascomycota</taxon>
        <taxon>Pezizomycotina</taxon>
        <taxon>Lecanoromycetes</taxon>
        <taxon>OSLEUM clade</taxon>
        <taxon>Lecanoromycetidae</taxon>
        <taxon>Lecanorales</taxon>
        <taxon>Lecanorineae</taxon>
        <taxon>Stereocaulaceae</taxon>
        <taxon>Stereocaulon</taxon>
    </lineage>
</organism>
<dbReference type="CDD" id="cd07267">
    <property type="entry name" value="THT_Oxygenase_N"/>
    <property type="match status" value="1"/>
</dbReference>
<reference evidence="3 4" key="1">
    <citation type="submission" date="2024-09" db="EMBL/GenBank/DDBJ databases">
        <title>Rethinking Asexuality: The Enigmatic Case of Functional Sexual Genes in Lepraria (Stereocaulaceae).</title>
        <authorList>
            <person name="Doellman M."/>
            <person name="Sun Y."/>
            <person name="Barcenas-Pena A."/>
            <person name="Lumbsch H.T."/>
            <person name="Grewe F."/>
        </authorList>
    </citation>
    <scope>NUCLEOTIDE SEQUENCE [LARGE SCALE GENOMIC DNA]</scope>
    <source>
        <strain evidence="3 4">Mercado 3170</strain>
    </source>
</reference>
<dbReference type="Pfam" id="PF00903">
    <property type="entry name" value="Glyoxalase"/>
    <property type="match status" value="1"/>
</dbReference>
<dbReference type="InterPro" id="IPR037523">
    <property type="entry name" value="VOC_core"/>
</dbReference>
<dbReference type="InterPro" id="IPR004360">
    <property type="entry name" value="Glyas_Fos-R_dOase_dom"/>
</dbReference>
<dbReference type="Proteomes" id="UP001590950">
    <property type="component" value="Unassembled WGS sequence"/>
</dbReference>
<comment type="caution">
    <text evidence="3">The sequence shown here is derived from an EMBL/GenBank/DDBJ whole genome shotgun (WGS) entry which is preliminary data.</text>
</comment>
<proteinExistence type="predicted"/>